<reference evidence="2 3" key="1">
    <citation type="submission" date="2013-08" db="EMBL/GenBank/DDBJ databases">
        <title>The genome sequence of Knoellia subterranea.</title>
        <authorList>
            <person name="Zhu W."/>
            <person name="Wang G."/>
        </authorList>
    </citation>
    <scope>NUCLEOTIDE SEQUENCE [LARGE SCALE GENOMIC DNA]</scope>
    <source>
        <strain evidence="2 3">KCTC 19937</strain>
    </source>
</reference>
<organism evidence="2 3">
    <name type="scientific">Knoellia subterranea KCTC 19937</name>
    <dbReference type="NCBI Taxonomy" id="1385521"/>
    <lineage>
        <taxon>Bacteria</taxon>
        <taxon>Bacillati</taxon>
        <taxon>Actinomycetota</taxon>
        <taxon>Actinomycetes</taxon>
        <taxon>Micrococcales</taxon>
        <taxon>Intrasporangiaceae</taxon>
        <taxon>Knoellia</taxon>
    </lineage>
</organism>
<evidence type="ECO:0000259" key="1">
    <source>
        <dbReference type="PROSITE" id="PS51186"/>
    </source>
</evidence>
<dbReference type="InterPro" id="IPR000182">
    <property type="entry name" value="GNAT_dom"/>
</dbReference>
<dbReference type="Proteomes" id="UP000030011">
    <property type="component" value="Unassembled WGS sequence"/>
</dbReference>
<dbReference type="PROSITE" id="PS51186">
    <property type="entry name" value="GNAT"/>
    <property type="match status" value="1"/>
</dbReference>
<dbReference type="RefSeq" id="WP_035907373.1">
    <property type="nucleotide sequence ID" value="NZ_AVPK01000015.1"/>
</dbReference>
<dbReference type="AlphaFoldDB" id="A0A0A0JKH7"/>
<dbReference type="Pfam" id="PF00583">
    <property type="entry name" value="Acetyltransf_1"/>
    <property type="match status" value="1"/>
</dbReference>
<dbReference type="Gene3D" id="3.40.630.30">
    <property type="match status" value="1"/>
</dbReference>
<dbReference type="eggNOG" id="COG3153">
    <property type="taxonomic scope" value="Bacteria"/>
</dbReference>
<keyword evidence="3" id="KW-1185">Reference proteome</keyword>
<dbReference type="EMBL" id="AVPK01000015">
    <property type="protein sequence ID" value="KGN36146.1"/>
    <property type="molecule type" value="Genomic_DNA"/>
</dbReference>
<keyword evidence="2" id="KW-0808">Transferase</keyword>
<dbReference type="PANTHER" id="PTHR42791">
    <property type="entry name" value="GNAT FAMILY ACETYLTRANSFERASE"/>
    <property type="match status" value="1"/>
</dbReference>
<protein>
    <submittedName>
        <fullName evidence="2">Puromycin N-acetyltransferase</fullName>
    </submittedName>
</protein>
<comment type="caution">
    <text evidence="2">The sequence shown here is derived from an EMBL/GenBank/DDBJ whole genome shotgun (WGS) entry which is preliminary data.</text>
</comment>
<accession>A0A0A0JKH7</accession>
<proteinExistence type="predicted"/>
<feature type="domain" description="N-acetyltransferase" evidence="1">
    <location>
        <begin position="4"/>
        <end position="196"/>
    </location>
</feature>
<sequence length="198" mass="21850">MGALTVRPARPTERDVVVDTLTRAFRDDPVNRYIGSRPERDRRVWETLMRFEHGGDAVVDVALDGTDVVGVGVWDRPGHRPPLSARLLAGPYFVRALGREATKGAHVEQWLRTHRPQEPYWYLAHLGAVEGGRGVGTALLTHRLGEIDAAGGHTAYLESSNERNLPLYERFGFIVTERLAGGPAGSPPVWGMLRAPVD</sequence>
<name>A0A0A0JKH7_9MICO</name>
<dbReference type="STRING" id="1385521.N803_06130"/>
<dbReference type="PANTHER" id="PTHR42791:SF1">
    <property type="entry name" value="N-ACETYLTRANSFERASE DOMAIN-CONTAINING PROTEIN"/>
    <property type="match status" value="1"/>
</dbReference>
<gene>
    <name evidence="2" type="ORF">N803_06130</name>
</gene>
<dbReference type="InterPro" id="IPR016181">
    <property type="entry name" value="Acyl_CoA_acyltransferase"/>
</dbReference>
<dbReference type="SUPFAM" id="SSF55729">
    <property type="entry name" value="Acyl-CoA N-acyltransferases (Nat)"/>
    <property type="match status" value="1"/>
</dbReference>
<evidence type="ECO:0000313" key="3">
    <source>
        <dbReference type="Proteomes" id="UP000030011"/>
    </source>
</evidence>
<dbReference type="InterPro" id="IPR052523">
    <property type="entry name" value="Trichothecene_AcTrans"/>
</dbReference>
<dbReference type="GO" id="GO:0016747">
    <property type="term" value="F:acyltransferase activity, transferring groups other than amino-acyl groups"/>
    <property type="evidence" value="ECO:0007669"/>
    <property type="project" value="InterPro"/>
</dbReference>
<evidence type="ECO:0000313" key="2">
    <source>
        <dbReference type="EMBL" id="KGN36146.1"/>
    </source>
</evidence>